<keyword evidence="8" id="KW-0408">Iron</keyword>
<dbReference type="InterPro" id="IPR027387">
    <property type="entry name" value="Cytb/b6-like_sf"/>
</dbReference>
<dbReference type="GO" id="GO:0016491">
    <property type="term" value="F:oxidoreductase activity"/>
    <property type="evidence" value="ECO:0007669"/>
    <property type="project" value="InterPro"/>
</dbReference>
<evidence type="ECO:0000313" key="12">
    <source>
        <dbReference type="EMBL" id="MBS1257091.1"/>
    </source>
</evidence>
<feature type="transmembrane region" description="Helical" evidence="10">
    <location>
        <begin position="15"/>
        <end position="35"/>
    </location>
</feature>
<keyword evidence="6" id="KW-0249">Electron transport</keyword>
<dbReference type="Pfam" id="PF00032">
    <property type="entry name" value="Cytochrom_B_C"/>
    <property type="match status" value="1"/>
</dbReference>
<evidence type="ECO:0000256" key="10">
    <source>
        <dbReference type="SAM" id="Phobius"/>
    </source>
</evidence>
<protein>
    <recommendedName>
        <fullName evidence="11">Cytochrome b/b6 C-terminal region profile domain-containing protein</fullName>
    </recommendedName>
</protein>
<evidence type="ECO:0000259" key="11">
    <source>
        <dbReference type="PROSITE" id="PS51003"/>
    </source>
</evidence>
<evidence type="ECO:0000256" key="9">
    <source>
        <dbReference type="ARBA" id="ARBA00023136"/>
    </source>
</evidence>
<keyword evidence="4 10" id="KW-0812">Transmembrane</keyword>
<evidence type="ECO:0000313" key="13">
    <source>
        <dbReference type="Proteomes" id="UP000722750"/>
    </source>
</evidence>
<evidence type="ECO:0000256" key="3">
    <source>
        <dbReference type="ARBA" id="ARBA00022617"/>
    </source>
</evidence>
<keyword evidence="3" id="KW-0349">Heme</keyword>
<reference evidence="12" key="1">
    <citation type="journal article" date="2021" name="ISME J.">
        <title>Fine-scale metabolic discontinuity in a stratified prokaryote microbiome of a Red Sea deep halocline.</title>
        <authorList>
            <person name="Michoud G."/>
            <person name="Ngugi D.K."/>
            <person name="Barozzi A."/>
            <person name="Merlino G."/>
            <person name="Calleja M.L."/>
            <person name="Delgado-Huertas A."/>
            <person name="Moran X.A.G."/>
            <person name="Daffonchio D."/>
        </authorList>
    </citation>
    <scope>NUCLEOTIDE SEQUENCE</scope>
    <source>
        <strain evidence="12">SuakinDeep_MAG55_1</strain>
    </source>
</reference>
<feature type="transmembrane region" description="Helical" evidence="10">
    <location>
        <begin position="157"/>
        <end position="181"/>
    </location>
</feature>
<dbReference type="GO" id="GO:0016020">
    <property type="term" value="C:membrane"/>
    <property type="evidence" value="ECO:0007669"/>
    <property type="project" value="UniProtKB-SubCell"/>
</dbReference>
<feature type="transmembrane region" description="Helical" evidence="10">
    <location>
        <begin position="219"/>
        <end position="244"/>
    </location>
</feature>
<organism evidence="12 13">
    <name type="scientific">Candidatus Scalindua arabica</name>
    <dbReference type="NCBI Taxonomy" id="1127984"/>
    <lineage>
        <taxon>Bacteria</taxon>
        <taxon>Pseudomonadati</taxon>
        <taxon>Planctomycetota</taxon>
        <taxon>Candidatus Brocadiia</taxon>
        <taxon>Candidatus Brocadiales</taxon>
        <taxon>Candidatus Scalinduaceae</taxon>
        <taxon>Candidatus Scalindua</taxon>
    </lineage>
</organism>
<dbReference type="Proteomes" id="UP000722750">
    <property type="component" value="Unassembled WGS sequence"/>
</dbReference>
<evidence type="ECO:0000256" key="8">
    <source>
        <dbReference type="ARBA" id="ARBA00023004"/>
    </source>
</evidence>
<accession>A0A941W0W0</accession>
<keyword evidence="7 10" id="KW-1133">Transmembrane helix</keyword>
<feature type="transmembrane region" description="Helical" evidence="10">
    <location>
        <begin position="256"/>
        <end position="275"/>
    </location>
</feature>
<dbReference type="Gene3D" id="1.20.810.10">
    <property type="entry name" value="Cytochrome Bc1 Complex, Chain C"/>
    <property type="match status" value="1"/>
</dbReference>
<keyword evidence="9 10" id="KW-0472">Membrane</keyword>
<dbReference type="GO" id="GO:0009055">
    <property type="term" value="F:electron transfer activity"/>
    <property type="evidence" value="ECO:0007669"/>
    <property type="project" value="InterPro"/>
</dbReference>
<evidence type="ECO:0000256" key="7">
    <source>
        <dbReference type="ARBA" id="ARBA00022989"/>
    </source>
</evidence>
<keyword evidence="2" id="KW-0813">Transport</keyword>
<proteinExistence type="predicted"/>
<dbReference type="PROSITE" id="PS51003">
    <property type="entry name" value="CYTB_CTER"/>
    <property type="match status" value="1"/>
</dbReference>
<dbReference type="AlphaFoldDB" id="A0A941W0W0"/>
<keyword evidence="5" id="KW-0479">Metal-binding</keyword>
<comment type="subcellular location">
    <subcellularLocation>
        <location evidence="1">Membrane</location>
        <topology evidence="1">Multi-pass membrane protein</topology>
    </subcellularLocation>
</comment>
<evidence type="ECO:0000256" key="4">
    <source>
        <dbReference type="ARBA" id="ARBA00022692"/>
    </source>
</evidence>
<gene>
    <name evidence="12" type="ORF">MAG551_00126</name>
</gene>
<dbReference type="SUPFAM" id="SSF81648">
    <property type="entry name" value="a domain/subunit of cytochrome bc1 complex (Ubiquinol-cytochrome c reductase)"/>
    <property type="match status" value="1"/>
</dbReference>
<dbReference type="InterPro" id="IPR005798">
    <property type="entry name" value="Cyt_b/b6_C"/>
</dbReference>
<feature type="transmembrane region" description="Helical" evidence="10">
    <location>
        <begin position="68"/>
        <end position="84"/>
    </location>
</feature>
<dbReference type="GO" id="GO:0046872">
    <property type="term" value="F:metal ion binding"/>
    <property type="evidence" value="ECO:0007669"/>
    <property type="project" value="UniProtKB-KW"/>
</dbReference>
<comment type="caution">
    <text evidence="12">The sequence shown here is derived from an EMBL/GenBank/DDBJ whole genome shotgun (WGS) entry which is preliminary data.</text>
</comment>
<name>A0A941W0W0_9BACT</name>
<feature type="domain" description="Cytochrome b/b6 C-terminal region profile" evidence="11">
    <location>
        <begin position="44"/>
        <end position="178"/>
    </location>
</feature>
<feature type="transmembrane region" description="Helical" evidence="10">
    <location>
        <begin position="121"/>
        <end position="141"/>
    </location>
</feature>
<evidence type="ECO:0000256" key="1">
    <source>
        <dbReference type="ARBA" id="ARBA00004141"/>
    </source>
</evidence>
<evidence type="ECO:0000256" key="2">
    <source>
        <dbReference type="ARBA" id="ARBA00022448"/>
    </source>
</evidence>
<evidence type="ECO:0000256" key="5">
    <source>
        <dbReference type="ARBA" id="ARBA00022723"/>
    </source>
</evidence>
<evidence type="ECO:0000256" key="6">
    <source>
        <dbReference type="ARBA" id="ARBA00022982"/>
    </source>
</evidence>
<dbReference type="EMBL" id="JAANXD010000006">
    <property type="protein sequence ID" value="MBS1257091.1"/>
    <property type="molecule type" value="Genomic_DNA"/>
</dbReference>
<sequence>MSNFLEILFLKDNEVIAICSIIVYFFAAIAFYEAFKYDRMRSKGERPPEGSLGDDKILTWPYLVRKEFLVAIFLMAGLLVWGIVTDAPLEEIANPSVTPNPSKAPWYFLGLQEMLVYFDPWIAGVTFPTLIILGLIAIPYVDVNPKGNGYYTFRERWFAISVFSFGYLFLWIILIVVGVFLRGPGWLVFWPWEEWNPHRIVAETNYDFTQFMGIDSTSLLGSVIGGSAVFLYYFLGMAIPYAIMKANKSETLQKLGFIRYVTVAFFFWSMIGLPIKMFLRLVFHLKYIWVTPWFNI</sequence>
<dbReference type="InterPro" id="IPR036150">
    <property type="entry name" value="Cyt_b/b6_C_sf"/>
</dbReference>